<keyword evidence="1" id="KW-0812">Transmembrane</keyword>
<sequence>MWSDDICYPFKYPSVNSYNIFGEWKKDYKFWVSIDIGLNEGVGKPEKNNSRKVPISRVIPDFFLAAWFLFSYCGSILKYFFFVI</sequence>
<keyword evidence="1" id="KW-0472">Membrane</keyword>
<accession>A0A8H3KVI4</accession>
<gene>
    <name evidence="2" type="ORF">RCL2_000246400</name>
</gene>
<reference evidence="2" key="1">
    <citation type="submission" date="2019-10" db="EMBL/GenBank/DDBJ databases">
        <title>Conservation and host-specific expression of non-tandemly repeated heterogenous ribosome RNA gene in arbuscular mycorrhizal fungi.</title>
        <authorList>
            <person name="Maeda T."/>
            <person name="Kobayashi Y."/>
            <person name="Nakagawa T."/>
            <person name="Ezawa T."/>
            <person name="Yamaguchi K."/>
            <person name="Bino T."/>
            <person name="Nishimoto Y."/>
            <person name="Shigenobu S."/>
            <person name="Kawaguchi M."/>
        </authorList>
    </citation>
    <scope>NUCLEOTIDE SEQUENCE</scope>
    <source>
        <strain evidence="2">HR1</strain>
    </source>
</reference>
<comment type="caution">
    <text evidence="2">The sequence shown here is derived from an EMBL/GenBank/DDBJ whole genome shotgun (WGS) entry which is preliminary data.</text>
</comment>
<proteinExistence type="predicted"/>
<dbReference type="Proteomes" id="UP000615446">
    <property type="component" value="Unassembled WGS sequence"/>
</dbReference>
<organism evidence="2 3">
    <name type="scientific">Rhizophagus clarus</name>
    <dbReference type="NCBI Taxonomy" id="94130"/>
    <lineage>
        <taxon>Eukaryota</taxon>
        <taxon>Fungi</taxon>
        <taxon>Fungi incertae sedis</taxon>
        <taxon>Mucoromycota</taxon>
        <taxon>Glomeromycotina</taxon>
        <taxon>Glomeromycetes</taxon>
        <taxon>Glomerales</taxon>
        <taxon>Glomeraceae</taxon>
        <taxon>Rhizophagus</taxon>
    </lineage>
</organism>
<feature type="transmembrane region" description="Helical" evidence="1">
    <location>
        <begin position="62"/>
        <end position="82"/>
    </location>
</feature>
<evidence type="ECO:0000313" key="2">
    <source>
        <dbReference type="EMBL" id="GES75011.1"/>
    </source>
</evidence>
<evidence type="ECO:0000256" key="1">
    <source>
        <dbReference type="SAM" id="Phobius"/>
    </source>
</evidence>
<protein>
    <submittedName>
        <fullName evidence="2">Uncharacterized protein</fullName>
    </submittedName>
</protein>
<name>A0A8H3KVI4_9GLOM</name>
<evidence type="ECO:0000313" key="3">
    <source>
        <dbReference type="Proteomes" id="UP000615446"/>
    </source>
</evidence>
<dbReference type="AlphaFoldDB" id="A0A8H3KVI4"/>
<dbReference type="EMBL" id="BLAL01000013">
    <property type="protein sequence ID" value="GES75011.1"/>
    <property type="molecule type" value="Genomic_DNA"/>
</dbReference>
<keyword evidence="1" id="KW-1133">Transmembrane helix</keyword>